<comment type="similarity">
    <text evidence="1">Belongs to the universal ribosomal protein uL3 family.</text>
</comment>
<evidence type="ECO:0000256" key="5">
    <source>
        <dbReference type="ARBA" id="ARBA00022980"/>
    </source>
</evidence>
<dbReference type="SUPFAM" id="SSF50447">
    <property type="entry name" value="Translation proteins"/>
    <property type="match status" value="1"/>
</dbReference>
<organism evidence="11 12">
    <name type="scientific">Saguinus oedipus</name>
    <name type="common">Cotton-top tamarin</name>
    <name type="synonym">Oedipomidas oedipus</name>
    <dbReference type="NCBI Taxonomy" id="9490"/>
    <lineage>
        <taxon>Eukaryota</taxon>
        <taxon>Metazoa</taxon>
        <taxon>Chordata</taxon>
        <taxon>Craniata</taxon>
        <taxon>Vertebrata</taxon>
        <taxon>Euteleostomi</taxon>
        <taxon>Mammalia</taxon>
        <taxon>Eutheria</taxon>
        <taxon>Euarchontoglires</taxon>
        <taxon>Primates</taxon>
        <taxon>Haplorrhini</taxon>
        <taxon>Platyrrhini</taxon>
        <taxon>Cebidae</taxon>
        <taxon>Callitrichinae</taxon>
        <taxon>Saguinus</taxon>
    </lineage>
</organism>
<evidence type="ECO:0000256" key="3">
    <source>
        <dbReference type="ARBA" id="ARBA00022499"/>
    </source>
</evidence>
<dbReference type="PANTHER" id="PTHR11363:SF4">
    <property type="entry name" value="LARGE RIBOSOMAL SUBUNIT PROTEIN UL3"/>
    <property type="match status" value="1"/>
</dbReference>
<evidence type="ECO:0000256" key="7">
    <source>
        <dbReference type="ARBA" id="ARBA00023274"/>
    </source>
</evidence>
<dbReference type="Gene3D" id="2.40.30.10">
    <property type="entry name" value="Translation factors"/>
    <property type="match status" value="1"/>
</dbReference>
<evidence type="ECO:0000256" key="8">
    <source>
        <dbReference type="ARBA" id="ARBA00034092"/>
    </source>
</evidence>
<keyword evidence="5" id="KW-0689">Ribosomal protein</keyword>
<dbReference type="InterPro" id="IPR000597">
    <property type="entry name" value="Ribosomal_uL3"/>
</dbReference>
<evidence type="ECO:0000256" key="2">
    <source>
        <dbReference type="ARBA" id="ARBA00022481"/>
    </source>
</evidence>
<keyword evidence="7" id="KW-0687">Ribonucleoprotein</keyword>
<keyword evidence="3" id="KW-1017">Isopeptide bond</keyword>
<evidence type="ECO:0000256" key="6">
    <source>
        <dbReference type="ARBA" id="ARBA00022990"/>
    </source>
</evidence>
<dbReference type="Pfam" id="PF00297">
    <property type="entry name" value="Ribosomal_L3"/>
    <property type="match status" value="2"/>
</dbReference>
<comment type="subunit">
    <text evidence="10">Component of the large ribosomal subunit. Interacts with DHX33.</text>
</comment>
<evidence type="ECO:0000256" key="1">
    <source>
        <dbReference type="ARBA" id="ARBA00006540"/>
    </source>
</evidence>
<keyword evidence="12" id="KW-1185">Reference proteome</keyword>
<comment type="function">
    <text evidence="8">Component of the large ribosomal subunit. The ribosome is a large ribonucleoprotein complex responsible for the synthesis of proteins in the cell.</text>
</comment>
<protein>
    <recommendedName>
        <fullName evidence="9">60S ribosomal protein L3</fullName>
    </recommendedName>
</protein>
<keyword evidence="4" id="KW-0832">Ubl conjugation</keyword>
<dbReference type="Gene3D" id="3.30.1430.10">
    <property type="match status" value="1"/>
</dbReference>
<proteinExistence type="inferred from homology"/>
<dbReference type="Gene3D" id="4.10.960.10">
    <property type="entry name" value="Ribosomal protein L3, domain 3"/>
    <property type="match status" value="1"/>
</dbReference>
<keyword evidence="2" id="KW-0488">Methylation</keyword>
<comment type="caution">
    <text evidence="11">The sequence shown here is derived from an EMBL/GenBank/DDBJ whole genome shotgun (WGS) entry which is preliminary data.</text>
</comment>
<dbReference type="Proteomes" id="UP001266305">
    <property type="component" value="Unassembled WGS sequence"/>
</dbReference>
<dbReference type="PANTHER" id="PTHR11363">
    <property type="entry name" value="60S RIBOSOMAL PROTEIN L3-RELATED"/>
    <property type="match status" value="1"/>
</dbReference>
<evidence type="ECO:0000256" key="9">
    <source>
        <dbReference type="ARBA" id="ARBA00035354"/>
    </source>
</evidence>
<evidence type="ECO:0000313" key="11">
    <source>
        <dbReference type="EMBL" id="KAK2108210.1"/>
    </source>
</evidence>
<sequence>MNSFEQKAKFENISIYEMLANEGGKASESELKSFMEVLRSQAWVPRLPASELHSRHHGKGKSFPKDDPSKPVHLTVFLGYKAGMTHIVQEVSRLGFEENKKEVVEAATIVEMPPLWLWALAARNGRKDDKKKLEQDFSIMRRHCQVIHVTAHTHMHLLPPQQRAPLMENQVSRGTVAKRLDWAWERLQQQAPVNQVTGQNEMTDIFGVTKAKTTKGSQAVGTPISCPVKPTEACSRWPGLGHGILPVWPSLWHVLGRRATITALRSTRRSIRKISQGYLIKETDRFRTMRLCGGNQEAKTCAHPPPAFAGKTKRQALKKIDLKFIDTTSKFGPGCFQTMEEKKVFMEPLKKDHIAKEDGA</sequence>
<evidence type="ECO:0000256" key="4">
    <source>
        <dbReference type="ARBA" id="ARBA00022843"/>
    </source>
</evidence>
<accession>A0ABQ9VGJ7</accession>
<dbReference type="InterPro" id="IPR045077">
    <property type="entry name" value="L3_arc_euk"/>
</dbReference>
<evidence type="ECO:0000256" key="10">
    <source>
        <dbReference type="ARBA" id="ARBA00046482"/>
    </source>
</evidence>
<dbReference type="InterPro" id="IPR009000">
    <property type="entry name" value="Transl_B-barrel_sf"/>
</dbReference>
<name>A0ABQ9VGJ7_SAGOE</name>
<gene>
    <name evidence="11" type="ORF">P7K49_013375</name>
</gene>
<reference evidence="11 12" key="1">
    <citation type="submission" date="2023-05" db="EMBL/GenBank/DDBJ databases">
        <title>B98-5 Cell Line De Novo Hybrid Assembly: An Optical Mapping Approach.</title>
        <authorList>
            <person name="Kananen K."/>
            <person name="Auerbach J.A."/>
            <person name="Kautto E."/>
            <person name="Blachly J.S."/>
        </authorList>
    </citation>
    <scope>NUCLEOTIDE SEQUENCE [LARGE SCALE GENOMIC DNA]</scope>
    <source>
        <strain evidence="11">B95-8</strain>
        <tissue evidence="11">Cell line</tissue>
    </source>
</reference>
<keyword evidence="6" id="KW-0007">Acetylation</keyword>
<dbReference type="EMBL" id="JASSZA010000006">
    <property type="protein sequence ID" value="KAK2108210.1"/>
    <property type="molecule type" value="Genomic_DNA"/>
</dbReference>
<evidence type="ECO:0000313" key="12">
    <source>
        <dbReference type="Proteomes" id="UP001266305"/>
    </source>
</evidence>
<dbReference type="InterPro" id="IPR044892">
    <property type="entry name" value="Ribosomal_L3_dom_3_arc_sf"/>
</dbReference>